<dbReference type="GO" id="GO:0016491">
    <property type="term" value="F:oxidoreductase activity"/>
    <property type="evidence" value="ECO:0007669"/>
    <property type="project" value="InterPro"/>
</dbReference>
<dbReference type="RefSeq" id="WP_306760567.1">
    <property type="nucleotide sequence ID" value="NZ_CP118224.1"/>
</dbReference>
<dbReference type="Proteomes" id="UP001223802">
    <property type="component" value="Chromosome"/>
</dbReference>
<reference evidence="2 3" key="1">
    <citation type="submission" date="2023-02" db="EMBL/GenBank/DDBJ databases">
        <title>Complete genome sequence of a novel bacterium Oceanimonas sp. NTOU-MSR1 isolated from marine coast sediment.</title>
        <authorList>
            <person name="Yang H.-T."/>
            <person name="Chen Y.-L."/>
            <person name="Ho Y.-N."/>
        </authorList>
    </citation>
    <scope>NUCLEOTIDE SEQUENCE [LARGE SCALE GENOMIC DNA]</scope>
    <source>
        <strain evidence="2 3">NTOU-MSR1</strain>
    </source>
</reference>
<name>A0AA50KLP7_9GAMM</name>
<gene>
    <name evidence="2" type="ORF">PU634_09510</name>
</gene>
<feature type="domain" description="Amine oxidase" evidence="1">
    <location>
        <begin position="11"/>
        <end position="298"/>
    </location>
</feature>
<protein>
    <submittedName>
        <fullName evidence="2">FAD-dependent oxidoreductase</fullName>
    </submittedName>
</protein>
<dbReference type="PANTHER" id="PTHR42923:SF17">
    <property type="entry name" value="AMINE OXIDASE DOMAIN-CONTAINING PROTEIN"/>
    <property type="match status" value="1"/>
</dbReference>
<accession>A0AA50KLP7</accession>
<dbReference type="KEGG" id="ope:PU634_09510"/>
<evidence type="ECO:0000313" key="3">
    <source>
        <dbReference type="Proteomes" id="UP001223802"/>
    </source>
</evidence>
<evidence type="ECO:0000313" key="2">
    <source>
        <dbReference type="EMBL" id="WMC09366.1"/>
    </source>
</evidence>
<dbReference type="InterPro" id="IPR002937">
    <property type="entry name" value="Amino_oxidase"/>
</dbReference>
<dbReference type="InterPro" id="IPR050464">
    <property type="entry name" value="Zeta_carotene_desat/Oxidored"/>
</dbReference>
<dbReference type="Pfam" id="PF01593">
    <property type="entry name" value="Amino_oxidase"/>
    <property type="match status" value="1"/>
</dbReference>
<dbReference type="PANTHER" id="PTHR42923">
    <property type="entry name" value="PROTOPORPHYRINOGEN OXIDASE"/>
    <property type="match status" value="1"/>
</dbReference>
<proteinExistence type="predicted"/>
<dbReference type="AlphaFoldDB" id="A0AA50KLP7"/>
<dbReference type="InterPro" id="IPR036188">
    <property type="entry name" value="FAD/NAD-bd_sf"/>
</dbReference>
<dbReference type="EMBL" id="CP118224">
    <property type="protein sequence ID" value="WMC09366.1"/>
    <property type="molecule type" value="Genomic_DNA"/>
</dbReference>
<evidence type="ECO:0000259" key="1">
    <source>
        <dbReference type="Pfam" id="PF01593"/>
    </source>
</evidence>
<sequence>MSKIAVIGSGIAGLTSAWLLSREHEVTLFEANDYLGGHTATVDVTLNGRTHAVDTGFIVFNDRTYPRFRRLLARIGLTARPTEMSFSVQQAATGLEYNGHTLNTLFAQRKNLVNGRFYGFLLEIVRFNLLCKRALKQGRLSNDETLGGFLAEHGFSDFFAGHYVLPMVAAIWSSSLADSRDFPLVFFLRFFNHHGLLNLVDRPQWYVVEGGSRSYIPALVKHVQDIRLNSPVQSVRRLDGGVEIVTAAGREQFDEVILACHSDQALRLLADASEAEQSVLGNLAYRNNEVVLHTDTRLLPSERRAWASWNYYLGGGEQALPAVTYNMNILQGIESDDTLCVTLNRSEAIDPARILRRFTYAHPVYNQAAMAAQARRLEICGHGHTHFCGAYWYNGFHEDGVRSALDVCERFGAGL</sequence>
<dbReference type="Gene3D" id="3.50.50.60">
    <property type="entry name" value="FAD/NAD(P)-binding domain"/>
    <property type="match status" value="1"/>
</dbReference>
<organism evidence="2 3">
    <name type="scientific">Oceanimonas pelagia</name>
    <dbReference type="NCBI Taxonomy" id="3028314"/>
    <lineage>
        <taxon>Bacteria</taxon>
        <taxon>Pseudomonadati</taxon>
        <taxon>Pseudomonadota</taxon>
        <taxon>Gammaproteobacteria</taxon>
        <taxon>Aeromonadales</taxon>
        <taxon>Aeromonadaceae</taxon>
        <taxon>Oceanimonas</taxon>
    </lineage>
</organism>
<keyword evidence="3" id="KW-1185">Reference proteome</keyword>
<dbReference type="SUPFAM" id="SSF51905">
    <property type="entry name" value="FAD/NAD(P)-binding domain"/>
    <property type="match status" value="1"/>
</dbReference>